<feature type="region of interest" description="Disordered" evidence="1">
    <location>
        <begin position="1"/>
        <end position="28"/>
    </location>
</feature>
<evidence type="ECO:0000256" key="1">
    <source>
        <dbReference type="SAM" id="MobiDB-lite"/>
    </source>
</evidence>
<dbReference type="EMBL" id="KV425569">
    <property type="protein sequence ID" value="KZT25822.1"/>
    <property type="molecule type" value="Genomic_DNA"/>
</dbReference>
<name>A0A165SXG7_9AGAM</name>
<reference evidence="2 3" key="1">
    <citation type="journal article" date="2016" name="Mol. Biol. Evol.">
        <title>Comparative Genomics of Early-Diverging Mushroom-Forming Fungi Provides Insights into the Origins of Lignocellulose Decay Capabilities.</title>
        <authorList>
            <person name="Nagy L.G."/>
            <person name="Riley R."/>
            <person name="Tritt A."/>
            <person name="Adam C."/>
            <person name="Daum C."/>
            <person name="Floudas D."/>
            <person name="Sun H."/>
            <person name="Yadav J.S."/>
            <person name="Pangilinan J."/>
            <person name="Larsson K.H."/>
            <person name="Matsuura K."/>
            <person name="Barry K."/>
            <person name="Labutti K."/>
            <person name="Kuo R."/>
            <person name="Ohm R.A."/>
            <person name="Bhattacharya S.S."/>
            <person name="Shirouzu T."/>
            <person name="Yoshinaga Y."/>
            <person name="Martin F.M."/>
            <person name="Grigoriev I.V."/>
            <person name="Hibbett D.S."/>
        </authorList>
    </citation>
    <scope>NUCLEOTIDE SEQUENCE [LARGE SCALE GENOMIC DNA]</scope>
    <source>
        <strain evidence="2 3">HHB14362 ss-1</strain>
    </source>
</reference>
<dbReference type="PRINTS" id="PR00449">
    <property type="entry name" value="RASTRNSFRMNG"/>
</dbReference>
<dbReference type="OrthoDB" id="3267153at2759"/>
<organism evidence="2 3">
    <name type="scientific">Neolentinus lepideus HHB14362 ss-1</name>
    <dbReference type="NCBI Taxonomy" id="1314782"/>
    <lineage>
        <taxon>Eukaryota</taxon>
        <taxon>Fungi</taxon>
        <taxon>Dikarya</taxon>
        <taxon>Basidiomycota</taxon>
        <taxon>Agaricomycotina</taxon>
        <taxon>Agaricomycetes</taxon>
        <taxon>Gloeophyllales</taxon>
        <taxon>Gloeophyllaceae</taxon>
        <taxon>Neolentinus</taxon>
    </lineage>
</organism>
<accession>A0A165SXG7</accession>
<proteinExistence type="predicted"/>
<gene>
    <name evidence="2" type="ORF">NEOLEDRAFT_1064186</name>
</gene>
<evidence type="ECO:0000313" key="3">
    <source>
        <dbReference type="Proteomes" id="UP000076761"/>
    </source>
</evidence>
<protein>
    <submittedName>
        <fullName evidence="2">Uncharacterized protein</fullName>
    </submittedName>
</protein>
<dbReference type="Proteomes" id="UP000076761">
    <property type="component" value="Unassembled WGS sequence"/>
</dbReference>
<dbReference type="CDD" id="cd00882">
    <property type="entry name" value="Ras_like_GTPase"/>
    <property type="match status" value="1"/>
</dbReference>
<keyword evidence="3" id="KW-1185">Reference proteome</keyword>
<dbReference type="InParanoid" id="A0A165SXG7"/>
<dbReference type="InterPro" id="IPR027417">
    <property type="entry name" value="P-loop_NTPase"/>
</dbReference>
<dbReference type="SUPFAM" id="SSF52540">
    <property type="entry name" value="P-loop containing nucleoside triphosphate hydrolases"/>
    <property type="match status" value="1"/>
</dbReference>
<dbReference type="AlphaFoldDB" id="A0A165SXG7"/>
<dbReference type="Gene3D" id="3.40.50.300">
    <property type="entry name" value="P-loop containing nucleotide triphosphate hydrolases"/>
    <property type="match status" value="1"/>
</dbReference>
<dbReference type="STRING" id="1314782.A0A165SXG7"/>
<evidence type="ECO:0000313" key="2">
    <source>
        <dbReference type="EMBL" id="KZT25822.1"/>
    </source>
</evidence>
<feature type="compositionally biased region" description="Low complexity" evidence="1">
    <location>
        <begin position="1"/>
        <end position="17"/>
    </location>
</feature>
<sequence>MSSSRSPETPSSVVESTQDAQSLDQGISPDPVQIHQACNHFQILVIGRANAGKTTLLKKFCQSDEEPEVHNEDGEQVSHGCGIHNINHEIIYQSNPSFVFHESIGFESRSSAQLKTMLDFLQNQEQNHLMYNRVHAIWFCVPAGQARVLGDAELEFFKHPTNGIPVVVIFTKWDVEIQNARNALRNQGKTRQQAKEEAFHYVRDLMPYLDMDQLYTDCSQFSTVTAQVLDDGALKMLFVSKQLACDRLAAEWAMRYDR</sequence>